<evidence type="ECO:0000256" key="1">
    <source>
        <dbReference type="SAM" id="SignalP"/>
    </source>
</evidence>
<dbReference type="AlphaFoldDB" id="A0A5J5IBJ7"/>
<organism evidence="3 4">
    <name type="scientific">Ginsengibacter hankyongi</name>
    <dbReference type="NCBI Taxonomy" id="2607284"/>
    <lineage>
        <taxon>Bacteria</taxon>
        <taxon>Pseudomonadati</taxon>
        <taxon>Bacteroidota</taxon>
        <taxon>Chitinophagia</taxon>
        <taxon>Chitinophagales</taxon>
        <taxon>Chitinophagaceae</taxon>
        <taxon>Ginsengibacter</taxon>
    </lineage>
</organism>
<keyword evidence="4" id="KW-1185">Reference proteome</keyword>
<dbReference type="InterPro" id="IPR011044">
    <property type="entry name" value="Quino_amine_DH_bsu"/>
</dbReference>
<dbReference type="Pfam" id="PF18962">
    <property type="entry name" value="Por_Secre_tail"/>
    <property type="match status" value="1"/>
</dbReference>
<sequence>MRSRILLVLFFSFIFSAGFSQQSDVAYAITGQDNSSFNWTDIRSIDMRSGNVNATLFENGKTKFSFLDADTRSPVDRLAINGTPAVFKQNNVSVSSNNISFIHPSPTVLMSAAVAYDKRHDKLFFATMKTGQLIWLDLKNNTGTPSFYTIQKPLINNVNYNDESFNITRMTIGADGYGYALTNDANHLIRFTTSNKTVIADMGSLIDAASNNGISVHNQCSSWGGDIVADAFGKLYLFSAGKNVFLIDPEAMTATYKGAISNLSATFSVNGAAVVDDNNVIVSSANTFEGFYKIDINNLSATKIVTQGKIYNASDLASCNLLHQTEKQNSIGTPVLKNIEVMGNKFISIYPNPVENGQVKITFDNKAAGKYKIALTDLEGRLIQTKDVYIKGPGQVESFLMRRKQASGMYMIKITDATSKAIFSDKLVVE</sequence>
<gene>
    <name evidence="3" type="ORF">FW778_18905</name>
</gene>
<reference evidence="3 4" key="1">
    <citation type="submission" date="2019-09" db="EMBL/GenBank/DDBJ databases">
        <title>Draft genome sequence of Ginsengibacter sp. BR5-29.</title>
        <authorList>
            <person name="Im W.-T."/>
        </authorList>
    </citation>
    <scope>NUCLEOTIDE SEQUENCE [LARGE SCALE GENOMIC DNA]</scope>
    <source>
        <strain evidence="3 4">BR5-29</strain>
    </source>
</reference>
<evidence type="ECO:0000313" key="3">
    <source>
        <dbReference type="EMBL" id="KAA9036307.1"/>
    </source>
</evidence>
<feature type="domain" description="Secretion system C-terminal sorting" evidence="2">
    <location>
        <begin position="349"/>
        <end position="428"/>
    </location>
</feature>
<proteinExistence type="predicted"/>
<feature type="chain" id="PRO_5023816132" evidence="1">
    <location>
        <begin position="18"/>
        <end position="430"/>
    </location>
</feature>
<keyword evidence="1" id="KW-0732">Signal</keyword>
<dbReference type="NCBIfam" id="TIGR04183">
    <property type="entry name" value="Por_Secre_tail"/>
    <property type="match status" value="1"/>
</dbReference>
<accession>A0A5J5IBJ7</accession>
<protein>
    <submittedName>
        <fullName evidence="3">T9SS type A sorting domain-containing protein</fullName>
    </submittedName>
</protein>
<dbReference type="InterPro" id="IPR026444">
    <property type="entry name" value="Secre_tail"/>
</dbReference>
<evidence type="ECO:0000313" key="4">
    <source>
        <dbReference type="Proteomes" id="UP000326903"/>
    </source>
</evidence>
<name>A0A5J5IBJ7_9BACT</name>
<dbReference type="EMBL" id="VYQF01000008">
    <property type="protein sequence ID" value="KAA9036307.1"/>
    <property type="molecule type" value="Genomic_DNA"/>
</dbReference>
<dbReference type="SUPFAM" id="SSF50969">
    <property type="entry name" value="YVTN repeat-like/Quinoprotein amine dehydrogenase"/>
    <property type="match status" value="1"/>
</dbReference>
<comment type="caution">
    <text evidence="3">The sequence shown here is derived from an EMBL/GenBank/DDBJ whole genome shotgun (WGS) entry which is preliminary data.</text>
</comment>
<evidence type="ECO:0000259" key="2">
    <source>
        <dbReference type="Pfam" id="PF18962"/>
    </source>
</evidence>
<dbReference type="Proteomes" id="UP000326903">
    <property type="component" value="Unassembled WGS sequence"/>
</dbReference>
<feature type="signal peptide" evidence="1">
    <location>
        <begin position="1"/>
        <end position="17"/>
    </location>
</feature>
<dbReference type="RefSeq" id="WP_150416430.1">
    <property type="nucleotide sequence ID" value="NZ_VYQF01000008.1"/>
</dbReference>